<dbReference type="HOGENOM" id="CLU_3230039_0_0_10"/>
<accession>R9H8K1</accession>
<dbReference type="Proteomes" id="UP000014207">
    <property type="component" value="Unassembled WGS sequence"/>
</dbReference>
<name>R9H8K1_BACT4</name>
<comment type="caution">
    <text evidence="1">The sequence shown here is derived from an EMBL/GenBank/DDBJ whole genome shotgun (WGS) entry which is preliminary data.</text>
</comment>
<gene>
    <name evidence="1" type="ORF">C799_02054</name>
</gene>
<dbReference type="AlphaFoldDB" id="R9H8K1"/>
<reference evidence="1 2" key="1">
    <citation type="submission" date="2013-04" db="EMBL/GenBank/DDBJ databases">
        <title>The Genome Sequence of Bacteroides thetaiotaomicron dnLKV9.</title>
        <authorList>
            <consortium name="The Broad Institute Genomics Platform"/>
            <consortium name="The Broad Institute Genome Sequencing Center for Infectious Disease"/>
            <person name="Earl A."/>
            <person name="Xavier R."/>
            <person name="Kuhn K."/>
            <person name="Stappenbeck T."/>
            <person name="Walker B."/>
            <person name="Young S."/>
            <person name="Zeng Q."/>
            <person name="Gargeya S."/>
            <person name="Fitzgerald M."/>
            <person name="Haas B."/>
            <person name="Abouelleil A."/>
            <person name="Allen A.W."/>
            <person name="Alvarado L."/>
            <person name="Arachchi H.M."/>
            <person name="Berlin A.M."/>
            <person name="Chapman S.B."/>
            <person name="Gainer-Dewar J."/>
            <person name="Goldberg J."/>
            <person name="Griggs A."/>
            <person name="Gujja S."/>
            <person name="Hansen M."/>
            <person name="Howarth C."/>
            <person name="Imamovic A."/>
            <person name="Ireland A."/>
            <person name="Larimer J."/>
            <person name="McCowan C."/>
            <person name="Murphy C."/>
            <person name="Pearson M."/>
            <person name="Poon T.W."/>
            <person name="Priest M."/>
            <person name="Roberts A."/>
            <person name="Saif S."/>
            <person name="Shea T."/>
            <person name="Sisk P."/>
            <person name="Sykes S."/>
            <person name="Wortman J."/>
            <person name="Nusbaum C."/>
            <person name="Birren B."/>
        </authorList>
    </citation>
    <scope>NUCLEOTIDE SEQUENCE [LARGE SCALE GENOMIC DNA]</scope>
    <source>
        <strain evidence="2">dnLKV9</strain>
    </source>
</reference>
<protein>
    <submittedName>
        <fullName evidence="1">Uncharacterized protein</fullName>
    </submittedName>
</protein>
<proteinExistence type="predicted"/>
<dbReference type="EMBL" id="ASSM01000009">
    <property type="protein sequence ID" value="EOS00209.1"/>
    <property type="molecule type" value="Genomic_DNA"/>
</dbReference>
<organism evidence="1 2">
    <name type="scientific">Bacteroides thetaiotaomicron dnLKV9</name>
    <dbReference type="NCBI Taxonomy" id="1235785"/>
    <lineage>
        <taxon>Bacteria</taxon>
        <taxon>Pseudomonadati</taxon>
        <taxon>Bacteroidota</taxon>
        <taxon>Bacteroidia</taxon>
        <taxon>Bacteroidales</taxon>
        <taxon>Bacteroidaceae</taxon>
        <taxon>Bacteroides</taxon>
    </lineage>
</organism>
<evidence type="ECO:0000313" key="1">
    <source>
        <dbReference type="EMBL" id="EOS00209.1"/>
    </source>
</evidence>
<evidence type="ECO:0000313" key="2">
    <source>
        <dbReference type="Proteomes" id="UP000014207"/>
    </source>
</evidence>
<sequence length="43" mass="4933">MGLFYFVRRQAKDKNAPFGQSSVTKSLLKIERNKIVTILMLSC</sequence>